<dbReference type="EMBL" id="APVL01000004">
    <property type="protein sequence ID" value="EWG11756.1"/>
    <property type="molecule type" value="Genomic_DNA"/>
</dbReference>
<evidence type="ECO:0000313" key="1">
    <source>
        <dbReference type="EMBL" id="EWG11756.1"/>
    </source>
</evidence>
<gene>
    <name evidence="1" type="ORF">PBF_06476</name>
</gene>
<dbReference type="Pfam" id="PF13158">
    <property type="entry name" value="DUF3993"/>
    <property type="match status" value="1"/>
</dbReference>
<sequence>MMDIERESGMYKHITGIIITIAVMIAAIPSHTYAERNTNKEKVYEFLQNAFQAQVELSGEERSMNEVEEVLAPYFSEEAKNQFLKENLVSENGKYFTLGGDAAPYYIPFFTYSDNTQIVEDNGKVYVYEYFPENHEGPVGYDSHYEGILLAEQGGKMKVAKFLGENIPGKIINKADGGQEAAKQTSFKAPETNWLNNPSYQFGFLLNPFQAMFRSGSLFLTDNGGLIGLVEQQELNGQLAAN</sequence>
<organism evidence="1 2">
    <name type="scientific">Cytobacillus firmus DS1</name>
    <dbReference type="NCBI Taxonomy" id="1307436"/>
    <lineage>
        <taxon>Bacteria</taxon>
        <taxon>Bacillati</taxon>
        <taxon>Bacillota</taxon>
        <taxon>Bacilli</taxon>
        <taxon>Bacillales</taxon>
        <taxon>Bacillaceae</taxon>
        <taxon>Cytobacillus</taxon>
    </lineage>
</organism>
<dbReference type="eggNOG" id="ENOG502ZGPN">
    <property type="taxonomic scope" value="Bacteria"/>
</dbReference>
<comment type="caution">
    <text evidence="1">The sequence shown here is derived from an EMBL/GenBank/DDBJ whole genome shotgun (WGS) entry which is preliminary data.</text>
</comment>
<reference evidence="2" key="1">
    <citation type="submission" date="2013-03" db="EMBL/GenBank/DDBJ databases">
        <title>Draft genome sequence of Bacillus firmus DS1.</title>
        <authorList>
            <person name="Peng D."/>
            <person name="Zhu L."/>
            <person name="Sun M."/>
        </authorList>
    </citation>
    <scope>NUCLEOTIDE SEQUENCE [LARGE SCALE GENOMIC DNA]</scope>
    <source>
        <strain evidence="2">DS1</strain>
    </source>
</reference>
<protein>
    <submittedName>
        <fullName evidence="1">Uncharacterized protein</fullName>
    </submittedName>
</protein>
<accession>W7L9A3</accession>
<dbReference type="Proteomes" id="UP000019270">
    <property type="component" value="Unassembled WGS sequence"/>
</dbReference>
<dbReference type="InterPro" id="IPR025056">
    <property type="entry name" value="DUF3993"/>
</dbReference>
<reference evidence="1 2" key="2">
    <citation type="journal article" date="2016" name="Sci. Rep.">
        <title>A novel serine protease, Sep1, from Bacillus firmus DS-1 has nematicidal activity and degrades multiple intestinal-associated nematode proteins.</title>
        <authorList>
            <person name="Geng C."/>
            <person name="Nie X."/>
            <person name="Tang Z."/>
            <person name="Zhang Y."/>
            <person name="Lin J."/>
            <person name="Sun M."/>
            <person name="Peng D."/>
        </authorList>
    </citation>
    <scope>NUCLEOTIDE SEQUENCE [LARGE SCALE GENOMIC DNA]</scope>
    <source>
        <strain evidence="1 2">DS1</strain>
    </source>
</reference>
<proteinExistence type="predicted"/>
<dbReference type="PATRIC" id="fig|1307436.3.peg.1374"/>
<name>W7L9A3_CYTFI</name>
<evidence type="ECO:0000313" key="2">
    <source>
        <dbReference type="Proteomes" id="UP000019270"/>
    </source>
</evidence>
<dbReference type="AlphaFoldDB" id="W7L9A3"/>